<gene>
    <name evidence="1" type="ORF">CO015_04720</name>
</gene>
<comment type="caution">
    <text evidence="1">The sequence shown here is derived from an EMBL/GenBank/DDBJ whole genome shotgun (WGS) entry which is preliminary data.</text>
</comment>
<dbReference type="EMBL" id="PFQS01000110">
    <property type="protein sequence ID" value="PJC68255.1"/>
    <property type="molecule type" value="Genomic_DNA"/>
</dbReference>
<dbReference type="GO" id="GO:0016787">
    <property type="term" value="F:hydrolase activity"/>
    <property type="evidence" value="ECO:0007669"/>
    <property type="project" value="InterPro"/>
</dbReference>
<protein>
    <recommendedName>
        <fullName evidence="3">Serine hydrolase family protein</fullName>
    </recommendedName>
</protein>
<proteinExistence type="predicted"/>
<dbReference type="InterPro" id="IPR010662">
    <property type="entry name" value="RBBP9/YdeN"/>
</dbReference>
<dbReference type="Gene3D" id="3.40.50.1820">
    <property type="entry name" value="alpha/beta hydrolase"/>
    <property type="match status" value="1"/>
</dbReference>
<sequence length="119" mass="13489">MQKDITVLIIHGIEGRAGDHWEQWLHDELLKRGLKVIMPSLPESVHPQRKAWEQKIRELTASTDPRNLMIVGHSLGATTALDCIEQLDKPLKTLISVSGFAEDYGAELNSYFLRARTIE</sequence>
<evidence type="ECO:0000313" key="2">
    <source>
        <dbReference type="Proteomes" id="UP000229438"/>
    </source>
</evidence>
<name>A0A2M8G5T1_UNCKA</name>
<dbReference type="PANTHER" id="PTHR15394:SF3">
    <property type="entry name" value="SERINE HYDROLASE RBBP9"/>
    <property type="match status" value="1"/>
</dbReference>
<feature type="non-terminal residue" evidence="1">
    <location>
        <position position="119"/>
    </location>
</feature>
<dbReference type="Proteomes" id="UP000229438">
    <property type="component" value="Unassembled WGS sequence"/>
</dbReference>
<dbReference type="SUPFAM" id="SSF53474">
    <property type="entry name" value="alpha/beta-Hydrolases"/>
    <property type="match status" value="1"/>
</dbReference>
<accession>A0A2M8G5T1</accession>
<dbReference type="Pfam" id="PF06821">
    <property type="entry name" value="Ser_hydrolase"/>
    <property type="match status" value="1"/>
</dbReference>
<dbReference type="AlphaFoldDB" id="A0A2M8G5T1"/>
<evidence type="ECO:0008006" key="3">
    <source>
        <dbReference type="Google" id="ProtNLM"/>
    </source>
</evidence>
<evidence type="ECO:0000313" key="1">
    <source>
        <dbReference type="EMBL" id="PJC68255.1"/>
    </source>
</evidence>
<dbReference type="PANTHER" id="PTHR15394">
    <property type="entry name" value="SERINE HYDROLASE RBBP9"/>
    <property type="match status" value="1"/>
</dbReference>
<reference evidence="2" key="1">
    <citation type="submission" date="2017-09" db="EMBL/GenBank/DDBJ databases">
        <title>Depth-based differentiation of microbial function through sediment-hosted aquifers and enrichment of novel symbionts in the deep terrestrial subsurface.</title>
        <authorList>
            <person name="Probst A.J."/>
            <person name="Ladd B."/>
            <person name="Jarett J.K."/>
            <person name="Geller-Mcgrath D.E."/>
            <person name="Sieber C.M.K."/>
            <person name="Emerson J.B."/>
            <person name="Anantharaman K."/>
            <person name="Thomas B.C."/>
            <person name="Malmstrom R."/>
            <person name="Stieglmeier M."/>
            <person name="Klingl A."/>
            <person name="Woyke T."/>
            <person name="Ryan C.M."/>
            <person name="Banfield J.F."/>
        </authorList>
    </citation>
    <scope>NUCLEOTIDE SEQUENCE [LARGE SCALE GENOMIC DNA]</scope>
</reference>
<organism evidence="1 2">
    <name type="scientific">candidate division WWE3 bacterium CG_4_8_14_3_um_filter_42_11</name>
    <dbReference type="NCBI Taxonomy" id="1975076"/>
    <lineage>
        <taxon>Bacteria</taxon>
        <taxon>Katanobacteria</taxon>
    </lineage>
</organism>
<dbReference type="InterPro" id="IPR029058">
    <property type="entry name" value="AB_hydrolase_fold"/>
</dbReference>